<dbReference type="Pfam" id="PF00078">
    <property type="entry name" value="RVT_1"/>
    <property type="match status" value="1"/>
</dbReference>
<protein>
    <recommendedName>
        <fullName evidence="1">Reverse transcriptase domain-containing protein</fullName>
    </recommendedName>
</protein>
<feature type="non-terminal residue" evidence="2">
    <location>
        <position position="1"/>
    </location>
</feature>
<evidence type="ECO:0000313" key="3">
    <source>
        <dbReference type="Proteomes" id="UP000075243"/>
    </source>
</evidence>
<dbReference type="InterPro" id="IPR000477">
    <property type="entry name" value="RT_dom"/>
</dbReference>
<sequence>AAWATHKNFQHVVSSAWHKGMPDIAERLKYVKKNSLLFNNQVFGNIKKRKFRVLARLKGIQTSLEASTSEALLRLERESGLLAIKVDLEKAYEEELSLIIWGNRGASLSIMWNGSQMEFFKPSRGLRQGDPLSPYLFLLWMEKLSLLIHQKVNCGTWSHVTLPHGGPPLSHLLFADDILLFCKASEHQMQVVSSTLESFCASLGLKINFDKSRFACSKSISTNTINDLQLALEIRCTENLDSYLGYKLPTGRVKANDFKHLIAGIKGC</sequence>
<reference evidence="2" key="1">
    <citation type="journal article" date="2012" name="Nat. Biotechnol.">
        <title>Draft genome sequence of pigeonpea (Cajanus cajan), an orphan legume crop of resource-poor farmers.</title>
        <authorList>
            <person name="Varshney R.K."/>
            <person name="Chen W."/>
            <person name="Li Y."/>
            <person name="Bharti A.K."/>
            <person name="Saxena R.K."/>
            <person name="Schlueter J.A."/>
            <person name="Donoghue M.T."/>
            <person name="Azam S."/>
            <person name="Fan G."/>
            <person name="Whaley A.M."/>
            <person name="Farmer A.D."/>
            <person name="Sheridan J."/>
            <person name="Iwata A."/>
            <person name="Tuteja R."/>
            <person name="Penmetsa R.V."/>
            <person name="Wu W."/>
            <person name="Upadhyaya H.D."/>
            <person name="Yang S.P."/>
            <person name="Shah T."/>
            <person name="Saxena K.B."/>
            <person name="Michael T."/>
            <person name="McCombie W.R."/>
            <person name="Yang B."/>
            <person name="Zhang G."/>
            <person name="Yang H."/>
            <person name="Wang J."/>
            <person name="Spillane C."/>
            <person name="Cook D.R."/>
            <person name="May G.D."/>
            <person name="Xu X."/>
            <person name="Jackson S.A."/>
        </authorList>
    </citation>
    <scope>NUCLEOTIDE SEQUENCE [LARGE SCALE GENOMIC DNA]</scope>
</reference>
<dbReference type="STRING" id="3821.A0A151RQK0"/>
<feature type="domain" description="Reverse transcriptase" evidence="1">
    <location>
        <begin position="1"/>
        <end position="248"/>
    </location>
</feature>
<dbReference type="EMBL" id="KQ483613">
    <property type="protein sequence ID" value="KYP44792.1"/>
    <property type="molecule type" value="Genomic_DNA"/>
</dbReference>
<dbReference type="PANTHER" id="PTHR46890:SF48">
    <property type="entry name" value="RNA-DIRECTED DNA POLYMERASE"/>
    <property type="match status" value="1"/>
</dbReference>
<dbReference type="PROSITE" id="PS50878">
    <property type="entry name" value="RT_POL"/>
    <property type="match status" value="1"/>
</dbReference>
<evidence type="ECO:0000313" key="2">
    <source>
        <dbReference type="EMBL" id="KYP44792.1"/>
    </source>
</evidence>
<proteinExistence type="predicted"/>
<dbReference type="PANTHER" id="PTHR46890">
    <property type="entry name" value="NON-LTR RETROLELEMENT REVERSE TRANSCRIPTASE-LIKE PROTEIN-RELATED"/>
    <property type="match status" value="1"/>
</dbReference>
<evidence type="ECO:0000259" key="1">
    <source>
        <dbReference type="PROSITE" id="PS50878"/>
    </source>
</evidence>
<dbReference type="InterPro" id="IPR043502">
    <property type="entry name" value="DNA/RNA_pol_sf"/>
</dbReference>
<dbReference type="Gramene" id="C.cajan_30604.t">
    <property type="protein sequence ID" value="C.cajan_30604.t"/>
    <property type="gene ID" value="C.cajan_30604"/>
</dbReference>
<accession>A0A151RQK0</accession>
<dbReference type="SUPFAM" id="SSF56672">
    <property type="entry name" value="DNA/RNA polymerases"/>
    <property type="match status" value="1"/>
</dbReference>
<name>A0A151RQK0_CAJCA</name>
<dbReference type="InterPro" id="IPR052343">
    <property type="entry name" value="Retrotransposon-Effector_Assoc"/>
</dbReference>
<organism evidence="2 3">
    <name type="scientific">Cajanus cajan</name>
    <name type="common">Pigeon pea</name>
    <name type="synonym">Cajanus indicus</name>
    <dbReference type="NCBI Taxonomy" id="3821"/>
    <lineage>
        <taxon>Eukaryota</taxon>
        <taxon>Viridiplantae</taxon>
        <taxon>Streptophyta</taxon>
        <taxon>Embryophyta</taxon>
        <taxon>Tracheophyta</taxon>
        <taxon>Spermatophyta</taxon>
        <taxon>Magnoliopsida</taxon>
        <taxon>eudicotyledons</taxon>
        <taxon>Gunneridae</taxon>
        <taxon>Pentapetalae</taxon>
        <taxon>rosids</taxon>
        <taxon>fabids</taxon>
        <taxon>Fabales</taxon>
        <taxon>Fabaceae</taxon>
        <taxon>Papilionoideae</taxon>
        <taxon>50 kb inversion clade</taxon>
        <taxon>NPAAA clade</taxon>
        <taxon>indigoferoid/millettioid clade</taxon>
        <taxon>Phaseoleae</taxon>
        <taxon>Cajanus</taxon>
    </lineage>
</organism>
<gene>
    <name evidence="2" type="ORF">KK1_033711</name>
</gene>
<dbReference type="AlphaFoldDB" id="A0A151RQK0"/>
<dbReference type="Proteomes" id="UP000075243">
    <property type="component" value="Unassembled WGS sequence"/>
</dbReference>
<keyword evidence="3" id="KW-1185">Reference proteome</keyword>